<dbReference type="Proteomes" id="UP000053593">
    <property type="component" value="Unassembled WGS sequence"/>
</dbReference>
<dbReference type="HOGENOM" id="CLU_731693_0_0_1"/>
<gene>
    <name evidence="2" type="ORF">GYMLUDRAFT_246124</name>
</gene>
<evidence type="ECO:0000256" key="1">
    <source>
        <dbReference type="SAM" id="MobiDB-lite"/>
    </source>
</evidence>
<feature type="region of interest" description="Disordered" evidence="1">
    <location>
        <begin position="235"/>
        <end position="261"/>
    </location>
</feature>
<name>A0A0D0C7G3_9AGAR</name>
<reference evidence="2 3" key="1">
    <citation type="submission" date="2014-04" db="EMBL/GenBank/DDBJ databases">
        <title>Evolutionary Origins and Diversification of the Mycorrhizal Mutualists.</title>
        <authorList>
            <consortium name="DOE Joint Genome Institute"/>
            <consortium name="Mycorrhizal Genomics Consortium"/>
            <person name="Kohler A."/>
            <person name="Kuo A."/>
            <person name="Nagy L.G."/>
            <person name="Floudas D."/>
            <person name="Copeland A."/>
            <person name="Barry K.W."/>
            <person name="Cichocki N."/>
            <person name="Veneault-Fourrey C."/>
            <person name="LaButti K."/>
            <person name="Lindquist E.A."/>
            <person name="Lipzen A."/>
            <person name="Lundell T."/>
            <person name="Morin E."/>
            <person name="Murat C."/>
            <person name="Riley R."/>
            <person name="Ohm R."/>
            <person name="Sun H."/>
            <person name="Tunlid A."/>
            <person name="Henrissat B."/>
            <person name="Grigoriev I.V."/>
            <person name="Hibbett D.S."/>
            <person name="Martin F."/>
        </authorList>
    </citation>
    <scope>NUCLEOTIDE SEQUENCE [LARGE SCALE GENOMIC DNA]</scope>
    <source>
        <strain evidence="2 3">FD-317 M1</strain>
    </source>
</reference>
<evidence type="ECO:0000313" key="3">
    <source>
        <dbReference type="Proteomes" id="UP000053593"/>
    </source>
</evidence>
<protein>
    <submittedName>
        <fullName evidence="2">Uncharacterized protein</fullName>
    </submittedName>
</protein>
<organism evidence="2 3">
    <name type="scientific">Collybiopsis luxurians FD-317 M1</name>
    <dbReference type="NCBI Taxonomy" id="944289"/>
    <lineage>
        <taxon>Eukaryota</taxon>
        <taxon>Fungi</taxon>
        <taxon>Dikarya</taxon>
        <taxon>Basidiomycota</taxon>
        <taxon>Agaricomycotina</taxon>
        <taxon>Agaricomycetes</taxon>
        <taxon>Agaricomycetidae</taxon>
        <taxon>Agaricales</taxon>
        <taxon>Marasmiineae</taxon>
        <taxon>Omphalotaceae</taxon>
        <taxon>Collybiopsis</taxon>
        <taxon>Collybiopsis luxurians</taxon>
    </lineage>
</organism>
<keyword evidence="3" id="KW-1185">Reference proteome</keyword>
<feature type="region of interest" description="Disordered" evidence="1">
    <location>
        <begin position="185"/>
        <end position="215"/>
    </location>
</feature>
<proteinExistence type="predicted"/>
<dbReference type="AlphaFoldDB" id="A0A0D0C7G3"/>
<sequence length="378" mass="40614">MSFIEIPQNIAAAQPDIAIVITIRINTLVPINPVTPLSDVQPQVPDLSRPDCIALQDAVMEEVYLHLTELIGTPNPNPYLKGLHNAAVVAIELFHQHADVAVNNHYIVKTTLDLKTRMSAQKYRPPEYFSLSNLSDSLHEIKASGSLTKDERDKVVAKVISDISQGSTSTMLKPVVEIAVAKCKGTSLPKPGPPKKSRSPATVSEKDLADDEPMGPLADATVAAAASPILIDFEDSHMDGNPPAISEPVKDSDKMDTSSSDEVPFIPATKKHDEPNHPAVRFLPLCEVPSMLTSSVFYKKAVLVTQKVTNTAQASAAAELASAINVATDFLAPDGKTNLTYAQPDSAYIVAATAEQIHHPASAQLKKDVQDFVSHPDT</sequence>
<dbReference type="EMBL" id="KN834785">
    <property type="protein sequence ID" value="KIK58419.1"/>
    <property type="molecule type" value="Genomic_DNA"/>
</dbReference>
<evidence type="ECO:0000313" key="2">
    <source>
        <dbReference type="EMBL" id="KIK58419.1"/>
    </source>
</evidence>
<accession>A0A0D0C7G3</accession>